<comment type="cofactor">
    <cofactor evidence="1">
        <name>Zn(2+)</name>
        <dbReference type="ChEBI" id="CHEBI:29105"/>
    </cofactor>
</comment>
<dbReference type="InterPro" id="IPR045089">
    <property type="entry name" value="PGGT1B-like"/>
</dbReference>
<keyword evidence="6" id="KW-0677">Repeat</keyword>
<protein>
    <submittedName>
        <fullName evidence="9">Terpenoid cyclases/protein prenyltransferase alpha-alpha toroid</fullName>
    </submittedName>
</protein>
<evidence type="ECO:0000313" key="10">
    <source>
        <dbReference type="Proteomes" id="UP001283341"/>
    </source>
</evidence>
<dbReference type="SUPFAM" id="SSF48239">
    <property type="entry name" value="Terpenoid cyclases/Protein prenyltransferases"/>
    <property type="match status" value="1"/>
</dbReference>
<dbReference type="GO" id="GO:0004662">
    <property type="term" value="F:CAAX-protein geranylgeranyltransferase activity"/>
    <property type="evidence" value="ECO:0007669"/>
    <property type="project" value="TreeGrafter"/>
</dbReference>
<dbReference type="InterPro" id="IPR008930">
    <property type="entry name" value="Terpenoid_cyclase/PrenylTrfase"/>
</dbReference>
<sequence length="476" mass="53322">MAEDTREAPPPPSLDIDRQLRYWKRCLRSPLPHHYLSNEGNRMALAYFIVNSISMLTPNSYIQSTEPRPLITTEDRRAMRKWVLSHQHAGGGFCGTSSLVFPLRDYEEWDFETKTPSLEQSGLANIAATLFALQLLALIADENDDDAFRGVDRVRTLRWLRRLQREDGSFGEVLRKVPGQVGWFVGGGSDMRYCYVATSIRWMLRGDIKEGDPGWVEDFDTALLSKYILSSQTYDGGFAASSQDEPHAGYAYCAIAALSLLDRPLEDSRAAHASKILHSGIRDMPRLVDWLASRQFVYLEPVEDDDDDEYDEDGPNFLLPKSLADLSLDENLRYVGFNGRTNKNADTCYCWWVGGALAVLGRNDLVLREPSRRLLLEKMQHQIGGFGKTPGNPPDLYHSCFGLASLALWGEPGLKESDSSLAVPVETVWRIERARAALLRRAVDEGKEGSLGREMVDMGLSLCAEKPAWLAAVVGQ</sequence>
<evidence type="ECO:0000256" key="3">
    <source>
        <dbReference type="ARBA" id="ARBA00022602"/>
    </source>
</evidence>
<evidence type="ECO:0000256" key="2">
    <source>
        <dbReference type="ARBA" id="ARBA00010497"/>
    </source>
</evidence>
<evidence type="ECO:0000313" key="9">
    <source>
        <dbReference type="EMBL" id="KAK3321951.1"/>
    </source>
</evidence>
<proteinExistence type="inferred from homology"/>
<dbReference type="GO" id="GO:0046872">
    <property type="term" value="F:metal ion binding"/>
    <property type="evidence" value="ECO:0007669"/>
    <property type="project" value="UniProtKB-KW"/>
</dbReference>
<comment type="similarity">
    <text evidence="2">Belongs to the protein prenyltransferase subunit beta family.</text>
</comment>
<keyword evidence="3" id="KW-0637">Prenyltransferase</keyword>
<evidence type="ECO:0000256" key="6">
    <source>
        <dbReference type="ARBA" id="ARBA00022737"/>
    </source>
</evidence>
<organism evidence="9 10">
    <name type="scientific">Apodospora peruviana</name>
    <dbReference type="NCBI Taxonomy" id="516989"/>
    <lineage>
        <taxon>Eukaryota</taxon>
        <taxon>Fungi</taxon>
        <taxon>Dikarya</taxon>
        <taxon>Ascomycota</taxon>
        <taxon>Pezizomycotina</taxon>
        <taxon>Sordariomycetes</taxon>
        <taxon>Sordariomycetidae</taxon>
        <taxon>Sordariales</taxon>
        <taxon>Lasiosphaeriaceae</taxon>
        <taxon>Apodospora</taxon>
    </lineage>
</organism>
<evidence type="ECO:0000256" key="4">
    <source>
        <dbReference type="ARBA" id="ARBA00022679"/>
    </source>
</evidence>
<reference evidence="9" key="2">
    <citation type="submission" date="2023-06" db="EMBL/GenBank/DDBJ databases">
        <authorList>
            <consortium name="Lawrence Berkeley National Laboratory"/>
            <person name="Haridas S."/>
            <person name="Hensen N."/>
            <person name="Bonometti L."/>
            <person name="Westerberg I."/>
            <person name="Brannstrom I.O."/>
            <person name="Guillou S."/>
            <person name="Cros-Aarteil S."/>
            <person name="Calhoun S."/>
            <person name="Kuo A."/>
            <person name="Mondo S."/>
            <person name="Pangilinan J."/>
            <person name="Riley R."/>
            <person name="Labutti K."/>
            <person name="Andreopoulos B."/>
            <person name="Lipzen A."/>
            <person name="Chen C."/>
            <person name="Yanf M."/>
            <person name="Daum C."/>
            <person name="Ng V."/>
            <person name="Clum A."/>
            <person name="Steindorff A."/>
            <person name="Ohm R."/>
            <person name="Martin F."/>
            <person name="Silar P."/>
            <person name="Natvig D."/>
            <person name="Lalanne C."/>
            <person name="Gautier V."/>
            <person name="Ament-Velasquez S.L."/>
            <person name="Kruys A."/>
            <person name="Hutchinson M.I."/>
            <person name="Powell A.J."/>
            <person name="Barry K."/>
            <person name="Miller A.N."/>
            <person name="Grigoriev I.V."/>
            <person name="Debuchy R."/>
            <person name="Gladieux P."/>
            <person name="Thoren M.H."/>
            <person name="Johannesson H."/>
        </authorList>
    </citation>
    <scope>NUCLEOTIDE SEQUENCE</scope>
    <source>
        <strain evidence="9">CBS 118394</strain>
    </source>
</reference>
<name>A0AAE0ICX8_9PEZI</name>
<evidence type="ECO:0000256" key="1">
    <source>
        <dbReference type="ARBA" id="ARBA00001947"/>
    </source>
</evidence>
<dbReference type="PANTHER" id="PTHR11774">
    <property type="entry name" value="GERANYLGERANYL TRANSFERASE TYPE BETA SUBUNIT"/>
    <property type="match status" value="1"/>
</dbReference>
<gene>
    <name evidence="9" type="ORF">B0H66DRAFT_552998</name>
</gene>
<keyword evidence="7" id="KW-0862">Zinc</keyword>
<keyword evidence="5" id="KW-0479">Metal-binding</keyword>
<keyword evidence="4" id="KW-0808">Transferase</keyword>
<reference evidence="9" key="1">
    <citation type="journal article" date="2023" name="Mol. Phylogenet. Evol.">
        <title>Genome-scale phylogeny and comparative genomics of the fungal order Sordariales.</title>
        <authorList>
            <person name="Hensen N."/>
            <person name="Bonometti L."/>
            <person name="Westerberg I."/>
            <person name="Brannstrom I.O."/>
            <person name="Guillou S."/>
            <person name="Cros-Aarteil S."/>
            <person name="Calhoun S."/>
            <person name="Haridas S."/>
            <person name="Kuo A."/>
            <person name="Mondo S."/>
            <person name="Pangilinan J."/>
            <person name="Riley R."/>
            <person name="LaButti K."/>
            <person name="Andreopoulos B."/>
            <person name="Lipzen A."/>
            <person name="Chen C."/>
            <person name="Yan M."/>
            <person name="Daum C."/>
            <person name="Ng V."/>
            <person name="Clum A."/>
            <person name="Steindorff A."/>
            <person name="Ohm R.A."/>
            <person name="Martin F."/>
            <person name="Silar P."/>
            <person name="Natvig D.O."/>
            <person name="Lalanne C."/>
            <person name="Gautier V."/>
            <person name="Ament-Velasquez S.L."/>
            <person name="Kruys A."/>
            <person name="Hutchinson M.I."/>
            <person name="Powell A.J."/>
            <person name="Barry K."/>
            <person name="Miller A.N."/>
            <person name="Grigoriev I.V."/>
            <person name="Debuchy R."/>
            <person name="Gladieux P."/>
            <person name="Hiltunen Thoren M."/>
            <person name="Johannesson H."/>
        </authorList>
    </citation>
    <scope>NUCLEOTIDE SEQUENCE</scope>
    <source>
        <strain evidence="9">CBS 118394</strain>
    </source>
</reference>
<dbReference type="EMBL" id="JAUEDM010000003">
    <property type="protein sequence ID" value="KAK3321951.1"/>
    <property type="molecule type" value="Genomic_DNA"/>
</dbReference>
<keyword evidence="10" id="KW-1185">Reference proteome</keyword>
<evidence type="ECO:0000256" key="7">
    <source>
        <dbReference type="ARBA" id="ARBA00022833"/>
    </source>
</evidence>
<accession>A0AAE0ICX8</accession>
<dbReference type="PANTHER" id="PTHR11774:SF4">
    <property type="entry name" value="GERANYLGERANYL TRANSFERASE TYPE-1 SUBUNIT BETA"/>
    <property type="match status" value="1"/>
</dbReference>
<evidence type="ECO:0000256" key="5">
    <source>
        <dbReference type="ARBA" id="ARBA00022723"/>
    </source>
</evidence>
<dbReference type="InterPro" id="IPR001330">
    <property type="entry name" value="Prenyltrans"/>
</dbReference>
<dbReference type="AlphaFoldDB" id="A0AAE0ICX8"/>
<comment type="caution">
    <text evidence="9">The sequence shown here is derived from an EMBL/GenBank/DDBJ whole genome shotgun (WGS) entry which is preliminary data.</text>
</comment>
<evidence type="ECO:0000259" key="8">
    <source>
        <dbReference type="Pfam" id="PF00432"/>
    </source>
</evidence>
<feature type="domain" description="Prenyltransferase alpha-alpha toroid" evidence="8">
    <location>
        <begin position="14"/>
        <end position="422"/>
    </location>
</feature>
<dbReference type="Gene3D" id="1.50.10.20">
    <property type="match status" value="1"/>
</dbReference>
<dbReference type="Pfam" id="PF00432">
    <property type="entry name" value="Prenyltrans"/>
    <property type="match status" value="1"/>
</dbReference>
<dbReference type="GO" id="GO:0005953">
    <property type="term" value="C:CAAX-protein geranylgeranyltransferase complex"/>
    <property type="evidence" value="ECO:0007669"/>
    <property type="project" value="TreeGrafter"/>
</dbReference>
<dbReference type="Proteomes" id="UP001283341">
    <property type="component" value="Unassembled WGS sequence"/>
</dbReference>